<dbReference type="InterPro" id="IPR001305">
    <property type="entry name" value="HSP_DnaJ_Cys-rich_dom"/>
</dbReference>
<dbReference type="VEuPathDB" id="AmoebaDB:NAEGRDRAFT_82897"/>
<dbReference type="GO" id="GO:0006457">
    <property type="term" value="P:protein folding"/>
    <property type="evidence" value="ECO:0007669"/>
    <property type="project" value="InterPro"/>
</dbReference>
<dbReference type="GO" id="GO:0009408">
    <property type="term" value="P:response to heat"/>
    <property type="evidence" value="ECO:0007669"/>
    <property type="project" value="InterPro"/>
</dbReference>
<keyword evidence="3 5" id="KW-0863">Zinc-finger</keyword>
<keyword evidence="10" id="KW-1185">Reference proteome</keyword>
<dbReference type="PROSITE" id="PS50076">
    <property type="entry name" value="DNAJ_2"/>
    <property type="match status" value="1"/>
</dbReference>
<dbReference type="InterPro" id="IPR044713">
    <property type="entry name" value="DNJA1/2-like"/>
</dbReference>
<dbReference type="Proteomes" id="UP000006671">
    <property type="component" value="Unassembled WGS sequence"/>
</dbReference>
<dbReference type="CDD" id="cd06257">
    <property type="entry name" value="DnaJ"/>
    <property type="match status" value="1"/>
</dbReference>
<dbReference type="GO" id="GO:0008270">
    <property type="term" value="F:zinc ion binding"/>
    <property type="evidence" value="ECO:0007669"/>
    <property type="project" value="UniProtKB-KW"/>
</dbReference>
<evidence type="ECO:0000313" key="10">
    <source>
        <dbReference type="Proteomes" id="UP000006671"/>
    </source>
</evidence>
<evidence type="ECO:0000256" key="6">
    <source>
        <dbReference type="SAM" id="MobiDB-lite"/>
    </source>
</evidence>
<dbReference type="Gene3D" id="2.10.230.10">
    <property type="entry name" value="Heat shock protein DnaJ, cysteine-rich domain"/>
    <property type="match status" value="1"/>
</dbReference>
<dbReference type="EMBL" id="GG738846">
    <property type="protein sequence ID" value="EFC50204.1"/>
    <property type="molecule type" value="Genomic_DNA"/>
</dbReference>
<dbReference type="CDD" id="cd10719">
    <property type="entry name" value="DnaJ_zf"/>
    <property type="match status" value="1"/>
</dbReference>
<dbReference type="InterPro" id="IPR001623">
    <property type="entry name" value="DnaJ_domain"/>
</dbReference>
<dbReference type="GeneID" id="8858889"/>
<dbReference type="PANTHER" id="PTHR43888">
    <property type="entry name" value="DNAJ-LIKE-2, ISOFORM A-RELATED"/>
    <property type="match status" value="1"/>
</dbReference>
<sequence length="416" mass="46335">MSSSDYYELLGVAKTASTQEIRSAYKKLALKYHPDRAPEDKKEEYEERFKDIAHAYEVLTDDQKRKIYDQYGEEGLKGGGMGGFTDPTDIFSHIFGAGEDGFGFFGGGGRSRQSGPKKGKTIAHEIQVSLEDLYNGATRKIRVTRTRICTSCKGSGATKDDAVVTCKSCQGKGKKVVTRSMGPGFVQQFVTPCDVCEGTGKSIDKKFICKDCQGNKVTNDVKVLEVHIDPGMKEQQQIVFEGEADERPDVLPGDIVFIVQQKPHHVFTRQGNNLHIKKKINLLEALTGVEFSVKHLDGRTLIVRSKPNQIIKPGMVMQIAKEGFPIHRSPFQKGNLYIEFEVEFPEQIPEKLHQQLSSILGKKANAADVMDESADNVEEVFLQEADLSQNNDHKSQYDSDDEYERRGGQGVQCGTQ</sequence>
<dbReference type="PROSITE" id="PS00636">
    <property type="entry name" value="DNAJ_1"/>
    <property type="match status" value="1"/>
</dbReference>
<dbReference type="PROSITE" id="PS51188">
    <property type="entry name" value="ZF_CR"/>
    <property type="match status" value="1"/>
</dbReference>
<dbReference type="FunCoup" id="D2UZR0">
    <property type="interactions" value="553"/>
</dbReference>
<evidence type="ECO:0000259" key="8">
    <source>
        <dbReference type="PROSITE" id="PS51188"/>
    </source>
</evidence>
<dbReference type="FunFam" id="2.60.260.20:FF:000003">
    <property type="entry name" value="DnaJ subfamily A member 2"/>
    <property type="match status" value="1"/>
</dbReference>
<dbReference type="RefSeq" id="XP_002682948.1">
    <property type="nucleotide sequence ID" value="XM_002682902.1"/>
</dbReference>
<dbReference type="GO" id="GO:0030544">
    <property type="term" value="F:Hsp70 protein binding"/>
    <property type="evidence" value="ECO:0007669"/>
    <property type="project" value="InterPro"/>
</dbReference>
<keyword evidence="2" id="KW-0677">Repeat</keyword>
<dbReference type="Pfam" id="PF00684">
    <property type="entry name" value="DnaJ_CXXCXGXG"/>
    <property type="match status" value="1"/>
</dbReference>
<dbReference type="InterPro" id="IPR002939">
    <property type="entry name" value="DnaJ_C"/>
</dbReference>
<dbReference type="Gene3D" id="2.60.260.20">
    <property type="entry name" value="Urease metallochaperone UreE, N-terminal domain"/>
    <property type="match status" value="2"/>
</dbReference>
<dbReference type="FunFam" id="2.10.230.10:FF:000001">
    <property type="entry name" value="DnaJ subfamily A member 2"/>
    <property type="match status" value="1"/>
</dbReference>
<dbReference type="SUPFAM" id="SSF46565">
    <property type="entry name" value="Chaperone J-domain"/>
    <property type="match status" value="1"/>
</dbReference>
<dbReference type="CDD" id="cd10747">
    <property type="entry name" value="DnaJ_C"/>
    <property type="match status" value="1"/>
</dbReference>
<gene>
    <name evidence="9" type="ORF">NAEGRDRAFT_82897</name>
</gene>
<evidence type="ECO:0000256" key="2">
    <source>
        <dbReference type="ARBA" id="ARBA00022737"/>
    </source>
</evidence>
<evidence type="ECO:0000256" key="4">
    <source>
        <dbReference type="ARBA" id="ARBA00022833"/>
    </source>
</evidence>
<dbReference type="InterPro" id="IPR036410">
    <property type="entry name" value="HSP_DnaJ_Cys-rich_dom_sf"/>
</dbReference>
<protein>
    <submittedName>
        <fullName evidence="9">Predicted protein</fullName>
    </submittedName>
</protein>
<feature type="domain" description="J" evidence="7">
    <location>
        <begin position="5"/>
        <end position="72"/>
    </location>
</feature>
<keyword evidence="4 5" id="KW-0862">Zinc</keyword>
<feature type="compositionally biased region" description="Basic and acidic residues" evidence="6">
    <location>
        <begin position="391"/>
        <end position="407"/>
    </location>
</feature>
<name>D2UZR0_NAEGR</name>
<organism evidence="10">
    <name type="scientific">Naegleria gruberi</name>
    <name type="common">Amoeba</name>
    <dbReference type="NCBI Taxonomy" id="5762"/>
    <lineage>
        <taxon>Eukaryota</taxon>
        <taxon>Discoba</taxon>
        <taxon>Heterolobosea</taxon>
        <taxon>Tetramitia</taxon>
        <taxon>Eutetramitia</taxon>
        <taxon>Vahlkampfiidae</taxon>
        <taxon>Naegleria</taxon>
    </lineage>
</organism>
<accession>D2UZR0</accession>
<reference evidence="9 10" key="1">
    <citation type="journal article" date="2010" name="Cell">
        <title>The genome of Naegleria gruberi illuminates early eukaryotic versatility.</title>
        <authorList>
            <person name="Fritz-Laylin L.K."/>
            <person name="Prochnik S.E."/>
            <person name="Ginger M.L."/>
            <person name="Dacks J.B."/>
            <person name="Carpenter M.L."/>
            <person name="Field M.C."/>
            <person name="Kuo A."/>
            <person name="Paredez A."/>
            <person name="Chapman J."/>
            <person name="Pham J."/>
            <person name="Shu S."/>
            <person name="Neupane R."/>
            <person name="Cipriano M."/>
            <person name="Mancuso J."/>
            <person name="Tu H."/>
            <person name="Salamov A."/>
            <person name="Lindquist E."/>
            <person name="Shapiro H."/>
            <person name="Lucas S."/>
            <person name="Grigoriev I.V."/>
            <person name="Cande W.Z."/>
            <person name="Fulton C."/>
            <person name="Rokhsar D.S."/>
            <person name="Dawson S.C."/>
        </authorList>
    </citation>
    <scope>NUCLEOTIDE SEQUENCE [LARGE SCALE GENOMIC DNA]</scope>
    <source>
        <strain evidence="9 10">NEG-M</strain>
    </source>
</reference>
<dbReference type="GO" id="GO:0051082">
    <property type="term" value="F:unfolded protein binding"/>
    <property type="evidence" value="ECO:0007669"/>
    <property type="project" value="InterPro"/>
</dbReference>
<feature type="zinc finger region" description="CR-type" evidence="5">
    <location>
        <begin position="136"/>
        <end position="221"/>
    </location>
</feature>
<evidence type="ECO:0000256" key="1">
    <source>
        <dbReference type="ARBA" id="ARBA00022723"/>
    </source>
</evidence>
<dbReference type="SUPFAM" id="SSF49493">
    <property type="entry name" value="HSP40/DnaJ peptide-binding domain"/>
    <property type="match status" value="2"/>
</dbReference>
<dbReference type="STRING" id="5762.D2UZR0"/>
<dbReference type="OMA" id="FPDVINP"/>
<proteinExistence type="inferred from homology"/>
<dbReference type="HAMAP" id="MF_01152">
    <property type="entry name" value="DnaJ"/>
    <property type="match status" value="1"/>
</dbReference>
<dbReference type="InterPro" id="IPR018253">
    <property type="entry name" value="DnaJ_domain_CS"/>
</dbReference>
<dbReference type="AlphaFoldDB" id="D2UZR0"/>
<evidence type="ECO:0000313" key="9">
    <source>
        <dbReference type="EMBL" id="EFC50204.1"/>
    </source>
</evidence>
<dbReference type="Gene3D" id="1.10.287.110">
    <property type="entry name" value="DnaJ domain"/>
    <property type="match status" value="1"/>
</dbReference>
<dbReference type="InterPro" id="IPR036869">
    <property type="entry name" value="J_dom_sf"/>
</dbReference>
<evidence type="ECO:0000256" key="5">
    <source>
        <dbReference type="PROSITE-ProRule" id="PRU00546"/>
    </source>
</evidence>
<dbReference type="OrthoDB" id="550424at2759"/>
<dbReference type="GO" id="GO:0005524">
    <property type="term" value="F:ATP binding"/>
    <property type="evidence" value="ECO:0007669"/>
    <property type="project" value="InterPro"/>
</dbReference>
<evidence type="ECO:0000256" key="3">
    <source>
        <dbReference type="ARBA" id="ARBA00022771"/>
    </source>
</evidence>
<dbReference type="InterPro" id="IPR008971">
    <property type="entry name" value="HSP40/DnaJ_pept-bd"/>
</dbReference>
<dbReference type="eggNOG" id="KOG0712">
    <property type="taxonomic scope" value="Eukaryota"/>
</dbReference>
<dbReference type="KEGG" id="ngr:NAEGRDRAFT_82897"/>
<dbReference type="InterPro" id="IPR012724">
    <property type="entry name" value="DnaJ"/>
</dbReference>
<dbReference type="SUPFAM" id="SSF57938">
    <property type="entry name" value="DnaJ/Hsp40 cysteine-rich domain"/>
    <property type="match status" value="1"/>
</dbReference>
<feature type="region of interest" description="Disordered" evidence="6">
    <location>
        <begin position="383"/>
        <end position="416"/>
    </location>
</feature>
<dbReference type="SMART" id="SM00271">
    <property type="entry name" value="DnaJ"/>
    <property type="match status" value="1"/>
</dbReference>
<dbReference type="Pfam" id="PF00226">
    <property type="entry name" value="DnaJ"/>
    <property type="match status" value="1"/>
</dbReference>
<dbReference type="Pfam" id="PF01556">
    <property type="entry name" value="DnaJ_C"/>
    <property type="match status" value="1"/>
</dbReference>
<feature type="domain" description="CR-type" evidence="8">
    <location>
        <begin position="136"/>
        <end position="221"/>
    </location>
</feature>
<keyword evidence="1 5" id="KW-0479">Metal-binding</keyword>
<dbReference type="PRINTS" id="PR00625">
    <property type="entry name" value="JDOMAIN"/>
</dbReference>
<evidence type="ECO:0000259" key="7">
    <source>
        <dbReference type="PROSITE" id="PS50076"/>
    </source>
</evidence>
<dbReference type="InParanoid" id="D2UZR0"/>